<keyword evidence="1" id="KW-0472">Membrane</keyword>
<dbReference type="AlphaFoldDB" id="A0A4U0FI63"/>
<reference evidence="2 3" key="1">
    <citation type="submission" date="2019-04" db="EMBL/GenBank/DDBJ databases">
        <title>Cohnella sp. nov., isolated from soil.</title>
        <authorList>
            <person name="Kim W."/>
        </authorList>
    </citation>
    <scope>NUCLEOTIDE SEQUENCE [LARGE SCALE GENOMIC DNA]</scope>
    <source>
        <strain evidence="2 3">CAU 1483</strain>
    </source>
</reference>
<accession>A0A4U0FI63</accession>
<evidence type="ECO:0000313" key="2">
    <source>
        <dbReference type="EMBL" id="TJY44144.1"/>
    </source>
</evidence>
<evidence type="ECO:0000313" key="3">
    <source>
        <dbReference type="Proteomes" id="UP000309673"/>
    </source>
</evidence>
<sequence length="70" mass="7775">MGKVALTLVIVGALNWLLVGLFEWDLVSALLGGDSHRESSWFSRIVYILVGLSGLYCIRFLFTDDARAKT</sequence>
<evidence type="ECO:0000256" key="1">
    <source>
        <dbReference type="SAM" id="Phobius"/>
    </source>
</evidence>
<proteinExistence type="predicted"/>
<name>A0A4U0FI63_9BACL</name>
<dbReference type="InterPro" id="IPR007211">
    <property type="entry name" value="DUF378"/>
</dbReference>
<dbReference type="Proteomes" id="UP000309673">
    <property type="component" value="Unassembled WGS sequence"/>
</dbReference>
<dbReference type="EMBL" id="SUPK01000001">
    <property type="protein sequence ID" value="TJY44144.1"/>
    <property type="molecule type" value="Genomic_DNA"/>
</dbReference>
<dbReference type="RefSeq" id="WP_136775864.1">
    <property type="nucleotide sequence ID" value="NZ_SUPK01000001.1"/>
</dbReference>
<dbReference type="Pfam" id="PF04070">
    <property type="entry name" value="DUF378"/>
    <property type="match status" value="1"/>
</dbReference>
<keyword evidence="1" id="KW-0812">Transmembrane</keyword>
<dbReference type="PANTHER" id="PTHR37304">
    <property type="entry name" value="MEMBRANE PROTEIN-RELATED"/>
    <property type="match status" value="1"/>
</dbReference>
<dbReference type="OrthoDB" id="9812136at2"/>
<comment type="caution">
    <text evidence="2">The sequence shown here is derived from an EMBL/GenBank/DDBJ whole genome shotgun (WGS) entry which is preliminary data.</text>
</comment>
<organism evidence="2 3">
    <name type="scientific">Cohnella pontilimi</name>
    <dbReference type="NCBI Taxonomy" id="2564100"/>
    <lineage>
        <taxon>Bacteria</taxon>
        <taxon>Bacillati</taxon>
        <taxon>Bacillota</taxon>
        <taxon>Bacilli</taxon>
        <taxon>Bacillales</taxon>
        <taxon>Paenibacillaceae</taxon>
        <taxon>Cohnella</taxon>
    </lineage>
</organism>
<keyword evidence="3" id="KW-1185">Reference proteome</keyword>
<gene>
    <name evidence="2" type="ORF">E5161_01745</name>
</gene>
<protein>
    <submittedName>
        <fullName evidence="2">DUF378 domain-containing protein</fullName>
    </submittedName>
</protein>
<dbReference type="PANTHER" id="PTHR37304:SF1">
    <property type="entry name" value="MEMBRANE PROTEIN"/>
    <property type="match status" value="1"/>
</dbReference>
<keyword evidence="1" id="KW-1133">Transmembrane helix</keyword>
<feature type="transmembrane region" description="Helical" evidence="1">
    <location>
        <begin position="45"/>
        <end position="62"/>
    </location>
</feature>